<evidence type="ECO:0000256" key="1">
    <source>
        <dbReference type="SAM" id="Phobius"/>
    </source>
</evidence>
<keyword evidence="1" id="KW-0472">Membrane</keyword>
<gene>
    <name evidence="2" type="ORF">NSCAC_1126</name>
</gene>
<organism evidence="2 3">
    <name type="scientific">Candidatus Nitrosacidococcus tergens</name>
    <dbReference type="NCBI Taxonomy" id="553981"/>
    <lineage>
        <taxon>Bacteria</taxon>
        <taxon>Pseudomonadati</taxon>
        <taxon>Pseudomonadota</taxon>
        <taxon>Gammaproteobacteria</taxon>
        <taxon>Chromatiales</taxon>
        <taxon>Chromatiaceae</taxon>
        <taxon>Candidatus Nitrosacidococcus</taxon>
    </lineage>
</organism>
<reference evidence="2 3" key="1">
    <citation type="submission" date="2020-03" db="EMBL/GenBank/DDBJ databases">
        <authorList>
            <person name="Picone N."/>
        </authorList>
    </citation>
    <scope>NUCLEOTIDE SEQUENCE [LARGE SCALE GENOMIC DNA]</scope>
    <source>
        <strain evidence="2">NSCAC1</strain>
    </source>
</reference>
<sequence length="352" mass="39834">MSVANKAIPSLSGVYKAPLLIGSILITGGLSLLIWLGWSLLHPTSSEGAPYQYQKVAEGKIEDFSDLEDLKNYENLGISILKYELTAEKVQKTPLAEFYTGTRDKKDSPVLLLWKNNLREPIITITSGAKDLNDLAQAVIQHVPKTGMVLSWWDTSRRLNLLTDITTLFHTNNIAEPIIIPGPWTNQSKGIRKFENEFWQVSDSNKERKQLGDLVDAFLADETTGVSMLRSFTKNKDVYIVVHYSDIYKIGVMEPNRLGIGFKDFPNQGQTHALIPHVKEWVEKNGYTSYLVERLDKDVIRAYFLTDNSSKDTLIAKMLPFNSSNPARLQELRLLAQYGGYWVYSLPMDSNK</sequence>
<name>A0A7G1Q9Z7_9GAMM</name>
<dbReference type="InterPro" id="IPR030891">
    <property type="entry name" value="HaoB_nitrify"/>
</dbReference>
<dbReference type="NCBIfam" id="TIGR04392">
    <property type="entry name" value="haoB_nitrify"/>
    <property type="match status" value="1"/>
</dbReference>
<dbReference type="EMBL" id="LR778175">
    <property type="protein sequence ID" value="CAB1276346.1"/>
    <property type="molecule type" value="Genomic_DNA"/>
</dbReference>
<accession>A0A7G1Q9Z7</accession>
<evidence type="ECO:0000313" key="2">
    <source>
        <dbReference type="EMBL" id="CAB1276346.1"/>
    </source>
</evidence>
<dbReference type="Proteomes" id="UP000516072">
    <property type="component" value="Chromosome"/>
</dbReference>
<protein>
    <recommendedName>
        <fullName evidence="4">Hydroxylamine oxidation protein HaoB</fullName>
    </recommendedName>
</protein>
<feature type="transmembrane region" description="Helical" evidence="1">
    <location>
        <begin position="20"/>
        <end position="41"/>
    </location>
</feature>
<dbReference type="KEGG" id="ntg:NSCAC_1126"/>
<proteinExistence type="predicted"/>
<evidence type="ECO:0008006" key="4">
    <source>
        <dbReference type="Google" id="ProtNLM"/>
    </source>
</evidence>
<dbReference type="RefSeq" id="WP_197743847.1">
    <property type="nucleotide sequence ID" value="NZ_LR778175.1"/>
</dbReference>
<dbReference type="AlphaFoldDB" id="A0A7G1Q9Z7"/>
<keyword evidence="3" id="KW-1185">Reference proteome</keyword>
<keyword evidence="1" id="KW-1133">Transmembrane helix</keyword>
<evidence type="ECO:0000313" key="3">
    <source>
        <dbReference type="Proteomes" id="UP000516072"/>
    </source>
</evidence>
<keyword evidence="1" id="KW-0812">Transmembrane</keyword>